<reference evidence="2 3" key="1">
    <citation type="submission" date="2018-10" db="EMBL/GenBank/DDBJ databases">
        <title>Genomic Encyclopedia of Archaeal and Bacterial Type Strains, Phase II (KMG-II): from individual species to whole genera.</title>
        <authorList>
            <person name="Goeker M."/>
        </authorList>
    </citation>
    <scope>NUCLEOTIDE SEQUENCE [LARGE SCALE GENOMIC DNA]</scope>
    <source>
        <strain evidence="2 3">DSM 29466</strain>
    </source>
</reference>
<feature type="transmembrane region" description="Helical" evidence="1">
    <location>
        <begin position="239"/>
        <end position="268"/>
    </location>
</feature>
<sequence length="287" mass="32428">MYFKIYLKELSARQQVLARTRALVLSYVMAETTTPAASPRPEIGTVTFWELIRALREGWRDFTRAPMYGLFFSAFYVLCGAGLIFWGAGTFTWTLVLALGFPIFAPFAAVGLYEVSRRIEADEPLGWSSVLSVVWAERGRQLPWIGALLVIIFLFWSFFAHMSFAMFLGNMQLINITTSWNMFLTPHGMLLIAFQLLVGGVVALFTFTITVVSMPLLLDREIDFMTAMGFSIRAVLRNRVVMLLWAAIIAVTLLVAMVPMFLGLFLALPVLGHATWHIYRRALYTPV</sequence>
<evidence type="ECO:0000313" key="3">
    <source>
        <dbReference type="Proteomes" id="UP000269157"/>
    </source>
</evidence>
<proteinExistence type="predicted"/>
<name>A0A497VD93_9RHOB</name>
<keyword evidence="1" id="KW-0812">Transmembrane</keyword>
<accession>A0A497VD93</accession>
<feature type="transmembrane region" description="Helical" evidence="1">
    <location>
        <begin position="188"/>
        <end position="218"/>
    </location>
</feature>
<feature type="transmembrane region" description="Helical" evidence="1">
    <location>
        <begin position="144"/>
        <end position="168"/>
    </location>
</feature>
<feature type="transmembrane region" description="Helical" evidence="1">
    <location>
        <begin position="92"/>
        <end position="113"/>
    </location>
</feature>
<dbReference type="EMBL" id="RCCE01000004">
    <property type="protein sequence ID" value="RLJ41460.1"/>
    <property type="molecule type" value="Genomic_DNA"/>
</dbReference>
<organism evidence="2 3">
    <name type="scientific">Litoreibacter meonggei</name>
    <dbReference type="NCBI Taxonomy" id="1049199"/>
    <lineage>
        <taxon>Bacteria</taxon>
        <taxon>Pseudomonadati</taxon>
        <taxon>Pseudomonadota</taxon>
        <taxon>Alphaproteobacteria</taxon>
        <taxon>Rhodobacterales</taxon>
        <taxon>Roseobacteraceae</taxon>
        <taxon>Litoreibacter</taxon>
    </lineage>
</organism>
<gene>
    <name evidence="2" type="ORF">BCF46_2419</name>
</gene>
<dbReference type="AlphaFoldDB" id="A0A497VD93"/>
<dbReference type="Proteomes" id="UP000269157">
    <property type="component" value="Unassembled WGS sequence"/>
</dbReference>
<keyword evidence="3" id="KW-1185">Reference proteome</keyword>
<evidence type="ECO:0000313" key="2">
    <source>
        <dbReference type="EMBL" id="RLJ41460.1"/>
    </source>
</evidence>
<keyword evidence="1" id="KW-0472">Membrane</keyword>
<evidence type="ECO:0000256" key="1">
    <source>
        <dbReference type="SAM" id="Phobius"/>
    </source>
</evidence>
<feature type="transmembrane region" description="Helical" evidence="1">
    <location>
        <begin position="65"/>
        <end position="86"/>
    </location>
</feature>
<protein>
    <submittedName>
        <fullName evidence="2">Putative membrane protein</fullName>
    </submittedName>
</protein>
<dbReference type="InterPro" id="IPR018692">
    <property type="entry name" value="DUF2189"/>
</dbReference>
<keyword evidence="1" id="KW-1133">Transmembrane helix</keyword>
<dbReference type="Pfam" id="PF09955">
    <property type="entry name" value="DUF2189"/>
    <property type="match status" value="1"/>
</dbReference>
<comment type="caution">
    <text evidence="2">The sequence shown here is derived from an EMBL/GenBank/DDBJ whole genome shotgun (WGS) entry which is preliminary data.</text>
</comment>